<reference evidence="2 3" key="1">
    <citation type="submission" date="2017-01" db="EMBL/GenBank/DDBJ databases">
        <authorList>
            <person name="Mah S.A."/>
            <person name="Swanson W.J."/>
            <person name="Moy G.W."/>
            <person name="Vacquier V.D."/>
        </authorList>
    </citation>
    <scope>NUCLEOTIDE SEQUENCE [LARGE SCALE GENOMIC DNA]</scope>
    <source>
        <strain evidence="2 3">DSM 18014</strain>
    </source>
</reference>
<evidence type="ECO:0000313" key="3">
    <source>
        <dbReference type="Proteomes" id="UP000185781"/>
    </source>
</evidence>
<feature type="transmembrane region" description="Helical" evidence="1">
    <location>
        <begin position="180"/>
        <end position="202"/>
    </location>
</feature>
<proteinExistence type="predicted"/>
<keyword evidence="1" id="KW-1133">Transmembrane helix</keyword>
<accession>A0A1N7P9B3</accession>
<evidence type="ECO:0000256" key="1">
    <source>
        <dbReference type="SAM" id="Phobius"/>
    </source>
</evidence>
<dbReference type="RefSeq" id="WP_076393276.1">
    <property type="nucleotide sequence ID" value="NZ_FTOV01000006.1"/>
</dbReference>
<dbReference type="OrthoDB" id="1275159at2"/>
<name>A0A1N7P9B3_9FLAO</name>
<dbReference type="Proteomes" id="UP000185781">
    <property type="component" value="Unassembled WGS sequence"/>
</dbReference>
<protein>
    <submittedName>
        <fullName evidence="2">Uncharacterized protein</fullName>
    </submittedName>
</protein>
<sequence>MIKKIKVNQTIPIYSSHDENSKTESFLQEGDIVEFNREKRRDGIDWFEIILNRKNYFIKKDSSKFSLLKRVKLIDDACTIVFFESKAGEKYTFGEVFTVHSLEGMNQGCIKVKRIFDHAQQEKYINLYYDINKVNISKRIFAKGEEIIITNKIGMFTEVLYGKKTGYILSDIAYYEPKNWWMVAVVSVVGLFMMVGLIYGAISSGWVVKGSFLAIPVIIVSAIIIVFIKGILTIINLVVENIRKRL</sequence>
<organism evidence="2 3">
    <name type="scientific">Chryseobacterium gambrini</name>
    <dbReference type="NCBI Taxonomy" id="373672"/>
    <lineage>
        <taxon>Bacteria</taxon>
        <taxon>Pseudomonadati</taxon>
        <taxon>Bacteroidota</taxon>
        <taxon>Flavobacteriia</taxon>
        <taxon>Flavobacteriales</taxon>
        <taxon>Weeksellaceae</taxon>
        <taxon>Chryseobacterium group</taxon>
        <taxon>Chryseobacterium</taxon>
    </lineage>
</organism>
<keyword evidence="1" id="KW-0812">Transmembrane</keyword>
<dbReference type="EMBL" id="FTOV01000006">
    <property type="protein sequence ID" value="SIT07174.1"/>
    <property type="molecule type" value="Genomic_DNA"/>
</dbReference>
<gene>
    <name evidence="2" type="ORF">SAMN05421785_10677</name>
</gene>
<keyword evidence="1" id="KW-0472">Membrane</keyword>
<dbReference type="AlphaFoldDB" id="A0A1N7P9B3"/>
<feature type="transmembrane region" description="Helical" evidence="1">
    <location>
        <begin position="214"/>
        <end position="239"/>
    </location>
</feature>
<evidence type="ECO:0000313" key="2">
    <source>
        <dbReference type="EMBL" id="SIT07174.1"/>
    </source>
</evidence>
<dbReference type="STRING" id="373672.SAMN05421785_10677"/>